<organism evidence="3 4">
    <name type="scientific">Microbacterium marinilacus</name>
    <dbReference type="NCBI Taxonomy" id="415209"/>
    <lineage>
        <taxon>Bacteria</taxon>
        <taxon>Bacillati</taxon>
        <taxon>Actinomycetota</taxon>
        <taxon>Actinomycetes</taxon>
        <taxon>Micrococcales</taxon>
        <taxon>Microbacteriaceae</taxon>
        <taxon>Microbacterium</taxon>
    </lineage>
</organism>
<proteinExistence type="predicted"/>
<dbReference type="Pfam" id="PF02230">
    <property type="entry name" value="Abhydrolase_2"/>
    <property type="match status" value="1"/>
</dbReference>
<evidence type="ECO:0000313" key="4">
    <source>
        <dbReference type="Proteomes" id="UP001410795"/>
    </source>
</evidence>
<feature type="domain" description="Phospholipase/carboxylesterase/thioesterase" evidence="2">
    <location>
        <begin position="73"/>
        <end position="154"/>
    </location>
</feature>
<comment type="caution">
    <text evidence="3">The sequence shown here is derived from an EMBL/GenBank/DDBJ whole genome shotgun (WGS) entry which is preliminary data.</text>
</comment>
<dbReference type="PANTHER" id="PTHR43037:SF1">
    <property type="entry name" value="BLL1128 PROTEIN"/>
    <property type="match status" value="1"/>
</dbReference>
<dbReference type="Proteomes" id="UP001410795">
    <property type="component" value="Unassembled WGS sequence"/>
</dbReference>
<keyword evidence="4" id="KW-1185">Reference proteome</keyword>
<evidence type="ECO:0000313" key="3">
    <source>
        <dbReference type="EMBL" id="GAA3670827.1"/>
    </source>
</evidence>
<gene>
    <name evidence="3" type="ORF">GCM10022202_36370</name>
</gene>
<dbReference type="Gene3D" id="3.40.50.1820">
    <property type="entry name" value="alpha/beta hydrolase"/>
    <property type="match status" value="1"/>
</dbReference>
<dbReference type="SUPFAM" id="SSF53474">
    <property type="entry name" value="alpha/beta-Hydrolases"/>
    <property type="match status" value="1"/>
</dbReference>
<name>A0ABP7BVF8_9MICO</name>
<dbReference type="InterPro" id="IPR050955">
    <property type="entry name" value="Plant_Biomass_Hydrol_Est"/>
</dbReference>
<evidence type="ECO:0000256" key="1">
    <source>
        <dbReference type="ARBA" id="ARBA00022729"/>
    </source>
</evidence>
<dbReference type="InterPro" id="IPR029058">
    <property type="entry name" value="AB_hydrolase_fold"/>
</dbReference>
<dbReference type="EMBL" id="BAAAYV010000025">
    <property type="protein sequence ID" value="GAA3670827.1"/>
    <property type="molecule type" value="Genomic_DNA"/>
</dbReference>
<reference evidence="4" key="1">
    <citation type="journal article" date="2019" name="Int. J. Syst. Evol. Microbiol.">
        <title>The Global Catalogue of Microorganisms (GCM) 10K type strain sequencing project: providing services to taxonomists for standard genome sequencing and annotation.</title>
        <authorList>
            <consortium name="The Broad Institute Genomics Platform"/>
            <consortium name="The Broad Institute Genome Sequencing Center for Infectious Disease"/>
            <person name="Wu L."/>
            <person name="Ma J."/>
        </authorList>
    </citation>
    <scope>NUCLEOTIDE SEQUENCE [LARGE SCALE GENOMIC DNA]</scope>
    <source>
        <strain evidence="4">JCM 16546</strain>
    </source>
</reference>
<dbReference type="PANTHER" id="PTHR43037">
    <property type="entry name" value="UNNAMED PRODUCT-RELATED"/>
    <property type="match status" value="1"/>
</dbReference>
<keyword evidence="1" id="KW-0732">Signal</keyword>
<sequence>MLVFHGSKQDGRSYRRFTGGALDALAEDGRAVVAYLDGHRGNWNDARAESAFPARTEQVDDVAFARAVVDAVERTHGIDREAVTAVGYSNGGQMVFRLLHEAPELLSGAVIVAAAMPDRAGFLAGFSEESDRSVPIALVNGTADRIVPFAGGRMSWWARAMFKVGGVTLSAAETARYFARRNGVTAEPTTALLPERSPGRRNARIRETAYRQAGSAPVTSYAVLGGGHTVPGARPAPRVLGRTGRDRGIEEIVAEVIAAADRTSRR</sequence>
<dbReference type="InterPro" id="IPR003140">
    <property type="entry name" value="PLipase/COase/thioEstase"/>
</dbReference>
<evidence type="ECO:0000259" key="2">
    <source>
        <dbReference type="Pfam" id="PF02230"/>
    </source>
</evidence>
<accession>A0ABP7BVF8</accession>
<protein>
    <recommendedName>
        <fullName evidence="2">Phospholipase/carboxylesterase/thioesterase domain-containing protein</fullName>
    </recommendedName>
</protein>